<evidence type="ECO:0000313" key="2">
    <source>
        <dbReference type="Proteomes" id="UP000297700"/>
    </source>
</evidence>
<protein>
    <submittedName>
        <fullName evidence="1">Uncharacterized protein</fullName>
    </submittedName>
</protein>
<dbReference type="AlphaFoldDB" id="A0A4Y9P9D5"/>
<reference evidence="1 2" key="1">
    <citation type="submission" date="2019-03" db="EMBL/GenBank/DDBJ databases">
        <title>Bradyrhizobium strains diversity.</title>
        <authorList>
            <person name="Urquiaga M.C.O."/>
            <person name="Hungria M."/>
            <person name="Delamuta J.R.M."/>
            <person name="Klepa M.S."/>
        </authorList>
    </citation>
    <scope>NUCLEOTIDE SEQUENCE [LARGE SCALE GENOMIC DNA]</scope>
    <source>
        <strain evidence="1 2">CNPSo 3426</strain>
    </source>
</reference>
<name>A0A4Y9P9D5_9BRAD</name>
<dbReference type="EMBL" id="SPQS01000006">
    <property type="protein sequence ID" value="TFV76237.1"/>
    <property type="molecule type" value="Genomic_DNA"/>
</dbReference>
<proteinExistence type="predicted"/>
<organism evidence="1 2">
    <name type="scientific">Bradyrhizobium frederickii</name>
    <dbReference type="NCBI Taxonomy" id="2560054"/>
    <lineage>
        <taxon>Bacteria</taxon>
        <taxon>Pseudomonadati</taxon>
        <taxon>Pseudomonadota</taxon>
        <taxon>Alphaproteobacteria</taxon>
        <taxon>Hyphomicrobiales</taxon>
        <taxon>Nitrobacteraceae</taxon>
        <taxon>Bradyrhizobium</taxon>
    </lineage>
</organism>
<dbReference type="Proteomes" id="UP000297700">
    <property type="component" value="Unassembled WGS sequence"/>
</dbReference>
<dbReference type="RefSeq" id="WP_135163640.1">
    <property type="nucleotide sequence ID" value="NZ_SPQS01000006.1"/>
</dbReference>
<gene>
    <name evidence="1" type="ORF">E4K64_11640</name>
</gene>
<comment type="caution">
    <text evidence="1">The sequence shown here is derived from an EMBL/GenBank/DDBJ whole genome shotgun (WGS) entry which is preliminary data.</text>
</comment>
<accession>A0A4Y9P9D5</accession>
<sequence>MDIAKKVITKLPLEELWNEKEILNAQRVSKELNASEIIEMMQSGATFVVADLELRPRWIDPAHRFEFWKTEVKSRLAEPDKPAFLDRFPDEYCYFATKWQLADGLPLIVLERHH</sequence>
<evidence type="ECO:0000313" key="1">
    <source>
        <dbReference type="EMBL" id="TFV76237.1"/>
    </source>
</evidence>